<keyword evidence="12" id="KW-1185">Reference proteome</keyword>
<dbReference type="RefSeq" id="WP_103311493.1">
    <property type="nucleotide sequence ID" value="NZ_PPPD01000001.1"/>
</dbReference>
<dbReference type="OrthoDB" id="9809668at2"/>
<dbReference type="InterPro" id="IPR043519">
    <property type="entry name" value="NT_sf"/>
</dbReference>
<dbReference type="Gene3D" id="3.30.460.10">
    <property type="entry name" value="Beta Polymerase, domain 2"/>
    <property type="match status" value="1"/>
</dbReference>
<dbReference type="PANTHER" id="PTHR33571:SF12">
    <property type="entry name" value="BSL3053 PROTEIN"/>
    <property type="match status" value="1"/>
</dbReference>
<keyword evidence="5" id="KW-0479">Metal-binding</keyword>
<evidence type="ECO:0000256" key="9">
    <source>
        <dbReference type="ARBA" id="ARBA00038276"/>
    </source>
</evidence>
<evidence type="ECO:0000256" key="4">
    <source>
        <dbReference type="ARBA" id="ARBA00022695"/>
    </source>
</evidence>
<dbReference type="GO" id="GO:0005524">
    <property type="term" value="F:ATP binding"/>
    <property type="evidence" value="ECO:0007669"/>
    <property type="project" value="UniProtKB-KW"/>
</dbReference>
<dbReference type="InterPro" id="IPR002934">
    <property type="entry name" value="Polymerase_NTP_transf_dom"/>
</dbReference>
<keyword evidence="2" id="KW-1277">Toxin-antitoxin system</keyword>
<evidence type="ECO:0000256" key="7">
    <source>
        <dbReference type="ARBA" id="ARBA00022840"/>
    </source>
</evidence>
<comment type="caution">
    <text evidence="11">The sequence shown here is derived from an EMBL/GenBank/DDBJ whole genome shotgun (WGS) entry which is preliminary data.</text>
</comment>
<dbReference type="SUPFAM" id="SSF81301">
    <property type="entry name" value="Nucleotidyltransferase"/>
    <property type="match status" value="1"/>
</dbReference>
<comment type="cofactor">
    <cofactor evidence="1">
        <name>Mg(2+)</name>
        <dbReference type="ChEBI" id="CHEBI:18420"/>
    </cofactor>
</comment>
<evidence type="ECO:0000313" key="12">
    <source>
        <dbReference type="Proteomes" id="UP000236379"/>
    </source>
</evidence>
<dbReference type="Proteomes" id="UP000236379">
    <property type="component" value="Unassembled WGS sequence"/>
</dbReference>
<comment type="similarity">
    <text evidence="9">Belongs to the MntA antitoxin family.</text>
</comment>
<gene>
    <name evidence="11" type="ORF">CVO96_06365</name>
</gene>
<reference evidence="11 12" key="1">
    <citation type="submission" date="2018-01" db="EMBL/GenBank/DDBJ databases">
        <title>Deinococcus koreensis sp. nov., a radiation-resistant bacterium isolated from river water.</title>
        <authorList>
            <person name="Choi A."/>
        </authorList>
    </citation>
    <scope>NUCLEOTIDE SEQUENCE [LARGE SCALE GENOMIC DNA]</scope>
    <source>
        <strain evidence="11 12">SJW1-2</strain>
    </source>
</reference>
<evidence type="ECO:0000256" key="8">
    <source>
        <dbReference type="ARBA" id="ARBA00022842"/>
    </source>
</evidence>
<feature type="domain" description="Polymerase nucleotidyl transferase" evidence="10">
    <location>
        <begin position="12"/>
        <end position="93"/>
    </location>
</feature>
<proteinExistence type="inferred from homology"/>
<dbReference type="Pfam" id="PF01909">
    <property type="entry name" value="NTP_transf_2"/>
    <property type="match status" value="1"/>
</dbReference>
<name>A0A2K3UWY6_9DEIO</name>
<evidence type="ECO:0000313" key="11">
    <source>
        <dbReference type="EMBL" id="PNY81050.1"/>
    </source>
</evidence>
<dbReference type="GO" id="GO:0046872">
    <property type="term" value="F:metal ion binding"/>
    <property type="evidence" value="ECO:0007669"/>
    <property type="project" value="UniProtKB-KW"/>
</dbReference>
<accession>A0A2K3UWY6</accession>
<evidence type="ECO:0000256" key="5">
    <source>
        <dbReference type="ARBA" id="ARBA00022723"/>
    </source>
</evidence>
<keyword evidence="6" id="KW-0547">Nucleotide-binding</keyword>
<dbReference type="CDD" id="cd05403">
    <property type="entry name" value="NT_KNTase_like"/>
    <property type="match status" value="1"/>
</dbReference>
<dbReference type="PANTHER" id="PTHR33571">
    <property type="entry name" value="SSL8005 PROTEIN"/>
    <property type="match status" value="1"/>
</dbReference>
<dbReference type="InterPro" id="IPR052038">
    <property type="entry name" value="Type-VII_TA_antitoxin"/>
</dbReference>
<evidence type="ECO:0000256" key="2">
    <source>
        <dbReference type="ARBA" id="ARBA00022649"/>
    </source>
</evidence>
<evidence type="ECO:0000256" key="6">
    <source>
        <dbReference type="ARBA" id="ARBA00022741"/>
    </source>
</evidence>
<keyword evidence="4" id="KW-0548">Nucleotidyltransferase</keyword>
<dbReference type="AlphaFoldDB" id="A0A2K3UWY6"/>
<dbReference type="GO" id="GO:0016779">
    <property type="term" value="F:nucleotidyltransferase activity"/>
    <property type="evidence" value="ECO:0007669"/>
    <property type="project" value="UniProtKB-KW"/>
</dbReference>
<evidence type="ECO:0000259" key="10">
    <source>
        <dbReference type="Pfam" id="PF01909"/>
    </source>
</evidence>
<keyword evidence="8" id="KW-0460">Magnesium</keyword>
<dbReference type="EMBL" id="PPPD01000001">
    <property type="protein sequence ID" value="PNY81050.1"/>
    <property type="molecule type" value="Genomic_DNA"/>
</dbReference>
<sequence length="95" mass="10440">MELSGIRAHRYALQALARKHGVAEVQIFGSTARGETGPDSDLDLLVRLEAGRSLLDRAAFKVEVEELLGVSVDVANPDTLHPLIRERVQREAQPL</sequence>
<keyword evidence="7" id="KW-0067">ATP-binding</keyword>
<evidence type="ECO:0000256" key="1">
    <source>
        <dbReference type="ARBA" id="ARBA00001946"/>
    </source>
</evidence>
<evidence type="ECO:0000256" key="3">
    <source>
        <dbReference type="ARBA" id="ARBA00022679"/>
    </source>
</evidence>
<organism evidence="11 12">
    <name type="scientific">Deinococcus koreensis</name>
    <dbReference type="NCBI Taxonomy" id="2054903"/>
    <lineage>
        <taxon>Bacteria</taxon>
        <taxon>Thermotogati</taxon>
        <taxon>Deinococcota</taxon>
        <taxon>Deinococci</taxon>
        <taxon>Deinococcales</taxon>
        <taxon>Deinococcaceae</taxon>
        <taxon>Deinococcus</taxon>
    </lineage>
</organism>
<protein>
    <submittedName>
        <fullName evidence="11">Nucleotidyltransferase</fullName>
    </submittedName>
</protein>
<keyword evidence="3 11" id="KW-0808">Transferase</keyword>